<dbReference type="InterPro" id="IPR019734">
    <property type="entry name" value="TPR_rpt"/>
</dbReference>
<reference evidence="5 6" key="1">
    <citation type="submission" date="2020-08" db="EMBL/GenBank/DDBJ databases">
        <title>Plant Genome Project.</title>
        <authorList>
            <person name="Zhang R.-G."/>
        </authorList>
    </citation>
    <scope>NUCLEOTIDE SEQUENCE [LARGE SCALE GENOMIC DNA]</scope>
    <source>
        <strain evidence="5">WSP0</strain>
        <tissue evidence="5">Leaf</tissue>
    </source>
</reference>
<dbReference type="InterPro" id="IPR004883">
    <property type="entry name" value="LOB"/>
</dbReference>
<dbReference type="GO" id="GO:0005886">
    <property type="term" value="C:plasma membrane"/>
    <property type="evidence" value="ECO:0007669"/>
    <property type="project" value="TreeGrafter"/>
</dbReference>
<evidence type="ECO:0000256" key="3">
    <source>
        <dbReference type="SAM" id="MobiDB-lite"/>
    </source>
</evidence>
<feature type="repeat" description="TPR" evidence="2">
    <location>
        <begin position="448"/>
        <end position="481"/>
    </location>
</feature>
<feature type="compositionally biased region" description="Low complexity" evidence="3">
    <location>
        <begin position="15"/>
        <end position="28"/>
    </location>
</feature>
<dbReference type="PANTHER" id="PTHR45081:SF1">
    <property type="entry name" value="EF HAND FAMILY PROTEIN, PUTATIVE, EXPRESSED-RELATED"/>
    <property type="match status" value="1"/>
</dbReference>
<evidence type="ECO:0000313" key="6">
    <source>
        <dbReference type="Proteomes" id="UP000823749"/>
    </source>
</evidence>
<organism evidence="5 6">
    <name type="scientific">Rhododendron griersonianum</name>
    <dbReference type="NCBI Taxonomy" id="479676"/>
    <lineage>
        <taxon>Eukaryota</taxon>
        <taxon>Viridiplantae</taxon>
        <taxon>Streptophyta</taxon>
        <taxon>Embryophyta</taxon>
        <taxon>Tracheophyta</taxon>
        <taxon>Spermatophyta</taxon>
        <taxon>Magnoliopsida</taxon>
        <taxon>eudicotyledons</taxon>
        <taxon>Gunneridae</taxon>
        <taxon>Pentapetalae</taxon>
        <taxon>asterids</taxon>
        <taxon>Ericales</taxon>
        <taxon>Ericaceae</taxon>
        <taxon>Ericoideae</taxon>
        <taxon>Rhodoreae</taxon>
        <taxon>Rhododendron</taxon>
    </lineage>
</organism>
<dbReference type="PANTHER" id="PTHR45081">
    <property type="entry name" value="EF HAND FAMILY PROTEIN, PUTATIVE, EXPRESSED-RELATED"/>
    <property type="match status" value="1"/>
</dbReference>
<keyword evidence="6" id="KW-1185">Reference proteome</keyword>
<evidence type="ECO:0000313" key="5">
    <source>
        <dbReference type="EMBL" id="KAG5542928.1"/>
    </source>
</evidence>
<dbReference type="AlphaFoldDB" id="A0AAV6JRQ7"/>
<feature type="region of interest" description="Disordered" evidence="3">
    <location>
        <begin position="1"/>
        <end position="35"/>
    </location>
</feature>
<proteinExistence type="inferred from homology"/>
<comment type="caution">
    <text evidence="5">The sequence shown here is derived from an EMBL/GenBank/DDBJ whole genome shotgun (WGS) entry which is preliminary data.</text>
</comment>
<dbReference type="Pfam" id="PF13414">
    <property type="entry name" value="TPR_11"/>
    <property type="match status" value="1"/>
</dbReference>
<dbReference type="SUPFAM" id="SSF48452">
    <property type="entry name" value="TPR-like"/>
    <property type="match status" value="1"/>
</dbReference>
<comment type="similarity">
    <text evidence="1">Belongs to the LOB domain-containing protein family.</text>
</comment>
<evidence type="ECO:0000256" key="1">
    <source>
        <dbReference type="ARBA" id="ARBA00005474"/>
    </source>
</evidence>
<dbReference type="InterPro" id="IPR011990">
    <property type="entry name" value="TPR-like_helical_dom_sf"/>
</dbReference>
<accession>A0AAV6JRQ7</accession>
<keyword evidence="2" id="KW-0802">TPR repeat</keyword>
<dbReference type="Pfam" id="PF03195">
    <property type="entry name" value="LOB"/>
    <property type="match status" value="1"/>
</dbReference>
<dbReference type="EMBL" id="JACTNZ010000006">
    <property type="protein sequence ID" value="KAG5542928.1"/>
    <property type="molecule type" value="Genomic_DNA"/>
</dbReference>
<feature type="repeat" description="TPR" evidence="2">
    <location>
        <begin position="380"/>
        <end position="413"/>
    </location>
</feature>
<evidence type="ECO:0000256" key="2">
    <source>
        <dbReference type="PROSITE-ProRule" id="PRU00339"/>
    </source>
</evidence>
<feature type="domain" description="LOB" evidence="4">
    <location>
        <begin position="42"/>
        <end position="150"/>
    </location>
</feature>
<dbReference type="SMART" id="SM00028">
    <property type="entry name" value="TPR"/>
    <property type="match status" value="4"/>
</dbReference>
<dbReference type="PROSITE" id="PS50005">
    <property type="entry name" value="TPR"/>
    <property type="match status" value="3"/>
</dbReference>
<feature type="repeat" description="TPR" evidence="2">
    <location>
        <begin position="414"/>
        <end position="447"/>
    </location>
</feature>
<sequence length="609" mass="68243">MESSSETTATIIMTSSLSPHSLSPSSSSSPPPPPPHQAVVVSPCAACKILRRRCAEKCVLAPYFPPTDPLKFTTAHRVFGASNIIKLLQGPQLKESKWPNGPQERALYELKPEVLKYEIYMLKNKSKYAQHCGQMLTTRDRTTTVTTRDRTTANTSIHDLLQLTAATYHHITTKRNPLHQNPLWIFHWVQQVREQHRSIRAGLLRMPAPVQLQPMLLDAIDPSTVSLSASVAPPVILLNYHGIVFDDTWKVVDDLEILIKRLKAKQVKDGKMKGGDNSNIVVYSDPGWSRELGPSSEISEKRVVWEESGHDYAAFVKELGVLSTRADGARSREEAFDGHMAIGRVLYEHQLYKELRKLLHGEAKEEFVLALESGRSRGNQWAFKLLGSALFGVGEYKAAVKALEEAIYLKNDYADAHCDLASALHTMGDDESAIKEFQKAIDLKPGHVDALYNLGGLYMDMGRYQRASEMYTRVLAVWPNHWRAQLNKAVSLLGAGENEEAKKALKEALKMTNRVELRCYIALKTVTEKEELAIALEVWAFQRITRLSRCDVELLKEEMTENNAPVSYSGTGVPEKSIRKASLEFLPQFVVALLKEGNGLHLMLCYGDL</sequence>
<dbReference type="PROSITE" id="PS50293">
    <property type="entry name" value="TPR_REGION"/>
    <property type="match status" value="2"/>
</dbReference>
<gene>
    <name evidence="5" type="ORF">RHGRI_015876</name>
</gene>
<evidence type="ECO:0000259" key="4">
    <source>
        <dbReference type="PROSITE" id="PS50891"/>
    </source>
</evidence>
<protein>
    <recommendedName>
        <fullName evidence="4">LOB domain-containing protein</fullName>
    </recommendedName>
</protein>
<dbReference type="Proteomes" id="UP000823749">
    <property type="component" value="Chromosome 6"/>
</dbReference>
<name>A0AAV6JRQ7_9ERIC</name>
<dbReference type="Pfam" id="PF13432">
    <property type="entry name" value="TPR_16"/>
    <property type="match status" value="1"/>
</dbReference>
<dbReference type="PROSITE" id="PS50891">
    <property type="entry name" value="LOB"/>
    <property type="match status" value="1"/>
</dbReference>
<dbReference type="Gene3D" id="1.25.40.10">
    <property type="entry name" value="Tetratricopeptide repeat domain"/>
    <property type="match status" value="1"/>
</dbReference>
<feature type="compositionally biased region" description="Polar residues" evidence="3">
    <location>
        <begin position="1"/>
        <end position="14"/>
    </location>
</feature>